<keyword evidence="3" id="KW-1185">Reference proteome</keyword>
<reference evidence="2 3" key="2">
    <citation type="submission" date="2019-03" db="EMBL/GenBank/DDBJ databases">
        <title>Draft Genome Sequences of Six Type Strains of the Genus Massilia.</title>
        <authorList>
            <person name="Miess H."/>
            <person name="Frediansyhah A."/>
            <person name="Gross H."/>
        </authorList>
    </citation>
    <scope>NUCLEOTIDE SEQUENCE [LARGE SCALE GENOMIC DNA]</scope>
    <source>
        <strain evidence="2 3">DSM 17505</strain>
    </source>
</reference>
<organism evidence="1 4">
    <name type="scientific">Pseudoduganella plicata</name>
    <dbReference type="NCBI Taxonomy" id="321984"/>
    <lineage>
        <taxon>Bacteria</taxon>
        <taxon>Pseudomonadati</taxon>
        <taxon>Pseudomonadota</taxon>
        <taxon>Betaproteobacteria</taxon>
        <taxon>Burkholderiales</taxon>
        <taxon>Oxalobacteraceae</taxon>
        <taxon>Telluria group</taxon>
        <taxon>Pseudoduganella</taxon>
    </lineage>
</organism>
<protein>
    <submittedName>
        <fullName evidence="1">Uncharacterized protein</fullName>
    </submittedName>
</protein>
<evidence type="ECO:0000313" key="1">
    <source>
        <dbReference type="EMBL" id="GGY95530.1"/>
    </source>
</evidence>
<dbReference type="RefSeq" id="WP_134383972.1">
    <property type="nucleotide sequence ID" value="NZ_BMWW01000005.1"/>
</dbReference>
<dbReference type="EMBL" id="CP038026">
    <property type="protein sequence ID" value="QBQ35735.1"/>
    <property type="molecule type" value="Genomic_DNA"/>
</dbReference>
<accession>A0A4P7BE24</accession>
<reference evidence="1" key="1">
    <citation type="journal article" date="2014" name="Int. J. Syst. Evol. Microbiol.">
        <title>Complete genome sequence of Corynebacterium casei LMG S-19264T (=DSM 44701T), isolated from a smear-ripened cheese.</title>
        <authorList>
            <consortium name="US DOE Joint Genome Institute (JGI-PGF)"/>
            <person name="Walter F."/>
            <person name="Albersmeier A."/>
            <person name="Kalinowski J."/>
            <person name="Ruckert C."/>
        </authorList>
    </citation>
    <scope>NUCLEOTIDE SEQUENCE</scope>
    <source>
        <strain evidence="1">KCTC 12344</strain>
    </source>
</reference>
<dbReference type="AlphaFoldDB" id="A0A4P7BE24"/>
<dbReference type="Proteomes" id="UP000619512">
    <property type="component" value="Unassembled WGS sequence"/>
</dbReference>
<name>A0A4P7BE24_9BURK</name>
<evidence type="ECO:0000313" key="3">
    <source>
        <dbReference type="Proteomes" id="UP000294359"/>
    </source>
</evidence>
<dbReference type="OrthoDB" id="8758303at2"/>
<evidence type="ECO:0000313" key="4">
    <source>
        <dbReference type="Proteomes" id="UP000619512"/>
    </source>
</evidence>
<dbReference type="Proteomes" id="UP000294359">
    <property type="component" value="Chromosome"/>
</dbReference>
<dbReference type="EMBL" id="BMWW01000005">
    <property type="protein sequence ID" value="GGY95530.1"/>
    <property type="molecule type" value="Genomic_DNA"/>
</dbReference>
<proteinExistence type="predicted"/>
<reference evidence="1" key="3">
    <citation type="submission" date="2022-12" db="EMBL/GenBank/DDBJ databases">
        <authorList>
            <person name="Sun Q."/>
            <person name="Kim S."/>
        </authorList>
    </citation>
    <scope>NUCLEOTIDE SEQUENCE</scope>
    <source>
        <strain evidence="1">KCTC 12344</strain>
    </source>
</reference>
<gene>
    <name evidence="2" type="ORF">E1742_05845</name>
    <name evidence="1" type="ORF">GCM10007388_31120</name>
</gene>
<sequence length="71" mass="8039">MEAIETRARHARTDKVISDIVDNGIALQDRLSTVCALEYLKSHSIDADVIQRVLLFPARRRLVLAALMHKN</sequence>
<evidence type="ECO:0000313" key="2">
    <source>
        <dbReference type="EMBL" id="QBQ35735.1"/>
    </source>
</evidence>